<feature type="compositionally biased region" description="Acidic residues" evidence="1">
    <location>
        <begin position="1"/>
        <end position="26"/>
    </location>
</feature>
<dbReference type="EMBL" id="JPKZ01002905">
    <property type="protein sequence ID" value="KHN74474.1"/>
    <property type="molecule type" value="Genomic_DNA"/>
</dbReference>
<dbReference type="Proteomes" id="UP000031036">
    <property type="component" value="Unassembled WGS sequence"/>
</dbReference>
<dbReference type="STRING" id="6265.A0A0B2UZ27"/>
<sequence>MNEPTDVDVEDVEESSSENESDDSSESESNSTSEEDSSSTSSSSSSAHESADDDEDIWSLEEDIETEEAQEVGLHDEFMKALQLIVDGHEKLALRMIKNILQHPLLSKYNTDPDAFDWERARKEARENGMSISGMARLYASLHYHIAMLGEDPVRHYFCALTVYMNDDSLWVRLGECAMERRDWPTALFAFHNGSGWHAVNGTVICMYKQGLYLECLTKLASVLPFVKQYTTGLAIKRSIRNSGSYWEARCREVFHEDPAYDKPESLETVMAYDAIMKKLDGMESMEPEKQPERRIIRIDRKLCTTIADIGTLLCNAYDNMQDFGSLALDVVVLEGNEVAEAGGERPIIKNAVEEMLDCVCVLESVIGQLNEPSSSNYYDSECPRKRKRMKRSLEWSRRSTRFRTEFNVDDNGTWEGGGSQLQTLLKDACVLERSIKPLQSIKCTAPIEDVLPELVQMDAAKVDEEFLVQRYIDSAVTVSEGENIFTAIRRLLFFVAANAYRWHVSDKTREVLTECYLR</sequence>
<dbReference type="AlphaFoldDB" id="A0A0B2UZ27"/>
<evidence type="ECO:0000256" key="1">
    <source>
        <dbReference type="SAM" id="MobiDB-lite"/>
    </source>
</evidence>
<feature type="compositionally biased region" description="Low complexity" evidence="1">
    <location>
        <begin position="27"/>
        <end position="48"/>
    </location>
</feature>
<evidence type="ECO:0000313" key="3">
    <source>
        <dbReference type="Proteomes" id="UP000031036"/>
    </source>
</evidence>
<gene>
    <name evidence="2" type="ORF">Tcan_09793</name>
</gene>
<proteinExistence type="predicted"/>
<organism evidence="2 3">
    <name type="scientific">Toxocara canis</name>
    <name type="common">Canine roundworm</name>
    <dbReference type="NCBI Taxonomy" id="6265"/>
    <lineage>
        <taxon>Eukaryota</taxon>
        <taxon>Metazoa</taxon>
        <taxon>Ecdysozoa</taxon>
        <taxon>Nematoda</taxon>
        <taxon>Chromadorea</taxon>
        <taxon>Rhabditida</taxon>
        <taxon>Spirurina</taxon>
        <taxon>Ascaridomorpha</taxon>
        <taxon>Ascaridoidea</taxon>
        <taxon>Toxocaridae</taxon>
        <taxon>Toxocara</taxon>
    </lineage>
</organism>
<accession>A0A0B2UZ27</accession>
<feature type="region of interest" description="Disordered" evidence="1">
    <location>
        <begin position="1"/>
        <end position="55"/>
    </location>
</feature>
<evidence type="ECO:0000313" key="2">
    <source>
        <dbReference type="EMBL" id="KHN74474.1"/>
    </source>
</evidence>
<dbReference type="OrthoDB" id="269919at2759"/>
<comment type="caution">
    <text evidence="2">The sequence shown here is derived from an EMBL/GenBank/DDBJ whole genome shotgun (WGS) entry which is preliminary data.</text>
</comment>
<reference evidence="2 3" key="1">
    <citation type="submission" date="2014-11" db="EMBL/GenBank/DDBJ databases">
        <title>Genetic blueprint of the zoonotic pathogen Toxocara canis.</title>
        <authorList>
            <person name="Zhu X.-Q."/>
            <person name="Korhonen P.K."/>
            <person name="Cai H."/>
            <person name="Young N.D."/>
            <person name="Nejsum P."/>
            <person name="von Samson-Himmelstjerna G."/>
            <person name="Boag P.R."/>
            <person name="Tan P."/>
            <person name="Li Q."/>
            <person name="Min J."/>
            <person name="Yang Y."/>
            <person name="Wang X."/>
            <person name="Fang X."/>
            <person name="Hall R.S."/>
            <person name="Hofmann A."/>
            <person name="Sternberg P.W."/>
            <person name="Jex A.R."/>
            <person name="Gasser R.B."/>
        </authorList>
    </citation>
    <scope>NUCLEOTIDE SEQUENCE [LARGE SCALE GENOMIC DNA]</scope>
    <source>
        <strain evidence="2">PN_DK_2014</strain>
    </source>
</reference>
<protein>
    <submittedName>
        <fullName evidence="2">Uncharacterized protein</fullName>
    </submittedName>
</protein>
<name>A0A0B2UZ27_TOXCA</name>
<keyword evidence="3" id="KW-1185">Reference proteome</keyword>